<evidence type="ECO:0000259" key="8">
    <source>
        <dbReference type="PROSITE" id="PS50016"/>
    </source>
</evidence>
<evidence type="ECO:0000256" key="2">
    <source>
        <dbReference type="ARBA" id="ARBA00022723"/>
    </source>
</evidence>
<dbReference type="SMART" id="SM00249">
    <property type="entry name" value="PHD"/>
    <property type="match status" value="2"/>
</dbReference>
<protein>
    <recommendedName>
        <fullName evidence="8">PHD-type domain-containing protein</fullName>
    </recommendedName>
</protein>
<keyword evidence="2" id="KW-0479">Metal-binding</keyword>
<evidence type="ECO:0000256" key="5">
    <source>
        <dbReference type="ARBA" id="ARBA00023242"/>
    </source>
</evidence>
<dbReference type="InterPro" id="IPR011011">
    <property type="entry name" value="Znf_FYVE_PHD"/>
</dbReference>
<sequence length="258" mass="29448">MSKRREVASNSDEEVVCPLCEREATSRFWIQCDFCQTWFHGVCAGISQREAKTLETWACQNCRREETGLEFGRSQSFMVVCVCHSKVRCSETRSVTSCAKCRLWCHSLCIRTVIKEGSTFCPKCSRENLLCAVSSKKLNNSYVQTELQMTDNFAQTYLTLKKQDSSAQTDVVRCGDSLKVSDIYVQTDIKMIHRSVQTNMMNKDPHKPAVKTPSFKGKLSLHNGSRHLKKPFSQPAENLHDSDDDFDNNFKRKKGKNC</sequence>
<evidence type="ECO:0000256" key="4">
    <source>
        <dbReference type="ARBA" id="ARBA00022833"/>
    </source>
</evidence>
<evidence type="ECO:0000256" key="7">
    <source>
        <dbReference type="SAM" id="MobiDB-lite"/>
    </source>
</evidence>
<comment type="caution">
    <text evidence="9">The sequence shown here is derived from an EMBL/GenBank/DDBJ whole genome shotgun (WGS) entry which is preliminary data.</text>
</comment>
<dbReference type="EMBL" id="JAPTSV010000015">
    <property type="protein sequence ID" value="KAJ1520350.1"/>
    <property type="molecule type" value="Genomic_DNA"/>
</dbReference>
<evidence type="ECO:0000313" key="10">
    <source>
        <dbReference type="Proteomes" id="UP001075354"/>
    </source>
</evidence>
<dbReference type="InterPro" id="IPR037869">
    <property type="entry name" value="Spp1/CFP1"/>
</dbReference>
<keyword evidence="3 6" id="KW-0863">Zinc-finger</keyword>
<keyword evidence="5" id="KW-0539">Nucleus</keyword>
<comment type="subcellular location">
    <subcellularLocation>
        <location evidence="1">Nucleus</location>
    </subcellularLocation>
</comment>
<feature type="domain" description="PHD-type" evidence="8">
    <location>
        <begin position="14"/>
        <end position="65"/>
    </location>
</feature>
<proteinExistence type="predicted"/>
<dbReference type="Gene3D" id="3.30.40.10">
    <property type="entry name" value="Zinc/RING finger domain, C3HC4 (zinc finger)"/>
    <property type="match status" value="1"/>
</dbReference>
<dbReference type="PANTHER" id="PTHR46174">
    <property type="entry name" value="CXXC-TYPE ZINC FINGER PROTEIN 1"/>
    <property type="match status" value="1"/>
</dbReference>
<dbReference type="InterPro" id="IPR019786">
    <property type="entry name" value="Zinc_finger_PHD-type_CS"/>
</dbReference>
<dbReference type="GO" id="GO:0008270">
    <property type="term" value="F:zinc ion binding"/>
    <property type="evidence" value="ECO:0007669"/>
    <property type="project" value="UniProtKB-KW"/>
</dbReference>
<dbReference type="PROSITE" id="PS50016">
    <property type="entry name" value="ZF_PHD_2"/>
    <property type="match status" value="1"/>
</dbReference>
<dbReference type="Proteomes" id="UP001075354">
    <property type="component" value="Chromosome 15"/>
</dbReference>
<name>A0AAV7XA24_9NEOP</name>
<dbReference type="GO" id="GO:0045893">
    <property type="term" value="P:positive regulation of DNA-templated transcription"/>
    <property type="evidence" value="ECO:0007669"/>
    <property type="project" value="TreeGrafter"/>
</dbReference>
<organism evidence="9 10">
    <name type="scientific">Megalurothrips usitatus</name>
    <name type="common">bean blossom thrips</name>
    <dbReference type="NCBI Taxonomy" id="439358"/>
    <lineage>
        <taxon>Eukaryota</taxon>
        <taxon>Metazoa</taxon>
        <taxon>Ecdysozoa</taxon>
        <taxon>Arthropoda</taxon>
        <taxon>Hexapoda</taxon>
        <taxon>Insecta</taxon>
        <taxon>Pterygota</taxon>
        <taxon>Neoptera</taxon>
        <taxon>Paraneoptera</taxon>
        <taxon>Thysanoptera</taxon>
        <taxon>Terebrantia</taxon>
        <taxon>Thripoidea</taxon>
        <taxon>Thripidae</taxon>
        <taxon>Megalurothrips</taxon>
    </lineage>
</organism>
<dbReference type="PROSITE" id="PS01359">
    <property type="entry name" value="ZF_PHD_1"/>
    <property type="match status" value="1"/>
</dbReference>
<keyword evidence="4" id="KW-0862">Zinc</keyword>
<evidence type="ECO:0000313" key="9">
    <source>
        <dbReference type="EMBL" id="KAJ1520350.1"/>
    </source>
</evidence>
<reference evidence="9" key="1">
    <citation type="submission" date="2022-12" db="EMBL/GenBank/DDBJ databases">
        <title>Chromosome-level genome assembly of the bean flower thrips Megalurothrips usitatus.</title>
        <authorList>
            <person name="Ma L."/>
            <person name="Liu Q."/>
            <person name="Li H."/>
            <person name="Cai W."/>
        </authorList>
    </citation>
    <scope>NUCLEOTIDE SEQUENCE</scope>
    <source>
        <strain evidence="9">Cailab_2022a</strain>
    </source>
</reference>
<dbReference type="InterPro" id="IPR013083">
    <property type="entry name" value="Znf_RING/FYVE/PHD"/>
</dbReference>
<evidence type="ECO:0000256" key="1">
    <source>
        <dbReference type="ARBA" id="ARBA00004123"/>
    </source>
</evidence>
<dbReference type="SUPFAM" id="SSF57903">
    <property type="entry name" value="FYVE/PHD zinc finger"/>
    <property type="match status" value="1"/>
</dbReference>
<keyword evidence="10" id="KW-1185">Reference proteome</keyword>
<dbReference type="AlphaFoldDB" id="A0AAV7XA24"/>
<feature type="region of interest" description="Disordered" evidence="7">
    <location>
        <begin position="201"/>
        <end position="258"/>
    </location>
</feature>
<dbReference type="InterPro" id="IPR001965">
    <property type="entry name" value="Znf_PHD"/>
</dbReference>
<dbReference type="GO" id="GO:0048188">
    <property type="term" value="C:Set1C/COMPASS complex"/>
    <property type="evidence" value="ECO:0007669"/>
    <property type="project" value="InterPro"/>
</dbReference>
<dbReference type="InterPro" id="IPR019787">
    <property type="entry name" value="Znf_PHD-finger"/>
</dbReference>
<dbReference type="Pfam" id="PF00628">
    <property type="entry name" value="PHD"/>
    <property type="match status" value="1"/>
</dbReference>
<evidence type="ECO:0000256" key="6">
    <source>
        <dbReference type="PROSITE-ProRule" id="PRU00146"/>
    </source>
</evidence>
<accession>A0AAV7XA24</accession>
<dbReference type="PANTHER" id="PTHR46174:SF1">
    <property type="entry name" value="CXXC-TYPE ZINC FINGER PROTEIN 1"/>
    <property type="match status" value="1"/>
</dbReference>
<gene>
    <name evidence="9" type="ORF">ONE63_004548</name>
</gene>
<evidence type="ECO:0000256" key="3">
    <source>
        <dbReference type="ARBA" id="ARBA00022771"/>
    </source>
</evidence>